<evidence type="ECO:0000256" key="9">
    <source>
        <dbReference type="SAM" id="SignalP"/>
    </source>
</evidence>
<dbReference type="PROSITE" id="PS51257">
    <property type="entry name" value="PROKAR_LIPOPROTEIN"/>
    <property type="match status" value="1"/>
</dbReference>
<evidence type="ECO:0000256" key="1">
    <source>
        <dbReference type="ARBA" id="ARBA00004193"/>
    </source>
</evidence>
<feature type="compositionally biased region" description="Basic and acidic residues" evidence="8">
    <location>
        <begin position="199"/>
        <end position="216"/>
    </location>
</feature>
<keyword evidence="7" id="KW-0449">Lipoprotein</keyword>
<feature type="compositionally biased region" description="Basic and acidic residues" evidence="8">
    <location>
        <begin position="30"/>
        <end position="43"/>
    </location>
</feature>
<feature type="compositionally biased region" description="Polar residues" evidence="8">
    <location>
        <begin position="220"/>
        <end position="238"/>
    </location>
</feature>
<keyword evidence="5" id="KW-0472">Membrane</keyword>
<evidence type="ECO:0000313" key="11">
    <source>
        <dbReference type="EMBL" id="BAP39497.1"/>
    </source>
</evidence>
<reference evidence="12" key="1">
    <citation type="journal article" date="2014" name="Genome Announc.">
        <title>Complete Genome Sequence of Mycoplasma canadense Strain HAZ 360_1 from Bovine Mastitic Milk in Japan.</title>
        <authorList>
            <person name="Hata E."/>
        </authorList>
    </citation>
    <scope>NUCLEOTIDE SEQUENCE [LARGE SCALE GENOMIC DNA]</scope>
    <source>
        <strain evidence="12">HAZ360_1</strain>
    </source>
</reference>
<gene>
    <name evidence="11" type="ORF">MCAN360_0281</name>
</gene>
<dbReference type="STRING" id="29554.MCAN360_0281"/>
<evidence type="ECO:0000256" key="2">
    <source>
        <dbReference type="ARBA" id="ARBA00022475"/>
    </source>
</evidence>
<dbReference type="GO" id="GO:0005886">
    <property type="term" value="C:plasma membrane"/>
    <property type="evidence" value="ECO:0007669"/>
    <property type="project" value="UniProtKB-SubCell"/>
</dbReference>
<evidence type="ECO:0000256" key="6">
    <source>
        <dbReference type="ARBA" id="ARBA00023139"/>
    </source>
</evidence>
<keyword evidence="4" id="KW-0677">Repeat</keyword>
<dbReference type="KEGG" id="mcan:MCAN360_0281"/>
<proteinExistence type="predicted"/>
<protein>
    <recommendedName>
        <fullName evidence="10">Protein G-related albumin-binding (GA) module domain-containing protein</fullName>
    </recommendedName>
</protein>
<feature type="domain" description="Protein G-related albumin-binding (GA) module" evidence="10">
    <location>
        <begin position="241"/>
        <end position="289"/>
    </location>
</feature>
<dbReference type="AlphaFoldDB" id="A0A077L6B2"/>
<dbReference type="Pfam" id="PF01468">
    <property type="entry name" value="GA"/>
    <property type="match status" value="1"/>
</dbReference>
<dbReference type="OrthoDB" id="403582at2"/>
<dbReference type="Gene3D" id="1.20.5.420">
    <property type="entry name" value="Immunoglobulin FC, subunit C"/>
    <property type="match status" value="1"/>
</dbReference>
<dbReference type="Proteomes" id="UP000031641">
    <property type="component" value="Chromosome"/>
</dbReference>
<evidence type="ECO:0000256" key="4">
    <source>
        <dbReference type="ARBA" id="ARBA00022737"/>
    </source>
</evidence>
<evidence type="ECO:0000313" key="12">
    <source>
        <dbReference type="Proteomes" id="UP000031641"/>
    </source>
</evidence>
<evidence type="ECO:0000259" key="10">
    <source>
        <dbReference type="Pfam" id="PF01468"/>
    </source>
</evidence>
<dbReference type="InterPro" id="IPR002988">
    <property type="entry name" value="GA_module"/>
</dbReference>
<dbReference type="HOGENOM" id="CLU_663603_0_0_14"/>
<evidence type="ECO:0000256" key="8">
    <source>
        <dbReference type="SAM" id="MobiDB-lite"/>
    </source>
</evidence>
<evidence type="ECO:0000256" key="7">
    <source>
        <dbReference type="ARBA" id="ARBA00023288"/>
    </source>
</evidence>
<keyword evidence="2" id="KW-1003">Cell membrane</keyword>
<comment type="subcellular location">
    <subcellularLocation>
        <location evidence="1">Cell membrane</location>
        <topology evidence="1">Lipid-anchor</topology>
    </subcellularLocation>
</comment>
<evidence type="ECO:0000256" key="3">
    <source>
        <dbReference type="ARBA" id="ARBA00022729"/>
    </source>
</evidence>
<keyword evidence="3 9" id="KW-0732">Signal</keyword>
<accession>A0A077L6B2</accession>
<organism evidence="11 12">
    <name type="scientific">Metamycoplasma canadense</name>
    <dbReference type="NCBI Taxonomy" id="29554"/>
    <lineage>
        <taxon>Bacteria</taxon>
        <taxon>Bacillati</taxon>
        <taxon>Mycoplasmatota</taxon>
        <taxon>Mycoplasmoidales</taxon>
        <taxon>Metamycoplasmataceae</taxon>
        <taxon>Metamycoplasma</taxon>
    </lineage>
</organism>
<name>A0A077L6B2_9BACT</name>
<feature type="region of interest" description="Disordered" evidence="8">
    <location>
        <begin position="30"/>
        <end position="55"/>
    </location>
</feature>
<feature type="signal peptide" evidence="9">
    <location>
        <begin position="1"/>
        <end position="25"/>
    </location>
</feature>
<keyword evidence="6" id="KW-0564">Palmitate</keyword>
<dbReference type="RefSeq" id="WP_045433560.1">
    <property type="nucleotide sequence ID" value="NZ_AP014631.1"/>
</dbReference>
<feature type="region of interest" description="Disordered" evidence="8">
    <location>
        <begin position="199"/>
        <end position="247"/>
    </location>
</feature>
<dbReference type="EMBL" id="AP014631">
    <property type="protein sequence ID" value="BAP39497.1"/>
    <property type="molecule type" value="Genomic_DNA"/>
</dbReference>
<evidence type="ECO:0000256" key="5">
    <source>
        <dbReference type="ARBA" id="ARBA00023136"/>
    </source>
</evidence>
<sequence>MRKIKKFLLTFGFLAPLTTLPIISAACGNKKEETPKENEELNKPQKPTISEQKTNEAKNLYEGVLNSANSFLENDLKDPKYSEIKKTFDEEVSKAKKIVEEAQTEENYTNAKEAIEAAKTKAQKAVEEAKKQEKTAEAKKQYDASEKEANELLELLKDNKFAQIKTELEKVLNEAKEALKTEASLEKYTEFKQKIEAAKNKANEEKEKIEKSKKTAETPQDGSSTAPNPTTPKQNSDTAAEGLKNKKEKAKEELEKFTYLLEQEKNDYNIQIQKATKINEIDQIIKNAKVELELTDFRIDSEKYFWIELKTSKETFEKIKNKRLSFELKKDNIFCTENAASFNNQQKPYDPPFYLPRLTKIEGNYVKFSISSEQKYGINDNEKGKYIVNSVWLGNDKNKTNLLNAKNNLEVEIK</sequence>
<dbReference type="NCBIfam" id="NF033817">
    <property type="entry name" value="Mplas_variab_LP"/>
    <property type="match status" value="1"/>
</dbReference>
<feature type="chain" id="PRO_5001719943" description="Protein G-related albumin-binding (GA) module domain-containing protein" evidence="9">
    <location>
        <begin position="26"/>
        <end position="414"/>
    </location>
</feature>
<dbReference type="InterPro" id="IPR049890">
    <property type="entry name" value="VlpA-F-like_signal"/>
</dbReference>
<keyword evidence="12" id="KW-1185">Reference proteome</keyword>